<evidence type="ECO:0000313" key="3">
    <source>
        <dbReference type="RefSeq" id="XP_033539021.1"/>
    </source>
</evidence>
<evidence type="ECO:0000313" key="1">
    <source>
        <dbReference type="EMBL" id="KAF1817390.1"/>
    </source>
</evidence>
<dbReference type="GeneID" id="54423245"/>
<reference evidence="3" key="2">
    <citation type="submission" date="2020-04" db="EMBL/GenBank/DDBJ databases">
        <authorList>
            <consortium name="NCBI Genome Project"/>
        </authorList>
    </citation>
    <scope>NUCLEOTIDE SEQUENCE</scope>
    <source>
        <strain evidence="3">CBS 781.70</strain>
    </source>
</reference>
<protein>
    <submittedName>
        <fullName evidence="1 3">Uncharacterized protein</fullName>
    </submittedName>
</protein>
<proteinExistence type="predicted"/>
<organism evidence="1">
    <name type="scientific">Eremomyces bilateralis CBS 781.70</name>
    <dbReference type="NCBI Taxonomy" id="1392243"/>
    <lineage>
        <taxon>Eukaryota</taxon>
        <taxon>Fungi</taxon>
        <taxon>Dikarya</taxon>
        <taxon>Ascomycota</taxon>
        <taxon>Pezizomycotina</taxon>
        <taxon>Dothideomycetes</taxon>
        <taxon>Dothideomycetes incertae sedis</taxon>
        <taxon>Eremomycetales</taxon>
        <taxon>Eremomycetaceae</taxon>
        <taxon>Eremomyces</taxon>
    </lineage>
</organism>
<sequence length="259" mass="29995">MAWYISTPSLSPFWVLGDMQERRNNISIRSSPMCRLYVVYHTVCGHAYQAQQWMCGDPVTKVEECHYSCLRHRDPVVFGLEHHNMCDWCDWATHCGPGRPPSWNEVQRAKQECRAPRIRTFDDRPTKRPGKCFQCAHDKKPANKAAWLRHFKCIGRIYRDPELASKSRMRVDRKMPVPVGLEEQVWVDEKGVLKDDCGKQSPTTPKNPCNVESCQVHRKICNQHPNGTCRNDERPEGNVNRTLYRWGGNIGATISEEMI</sequence>
<dbReference type="EMBL" id="ML975149">
    <property type="protein sequence ID" value="KAF1817390.1"/>
    <property type="molecule type" value="Genomic_DNA"/>
</dbReference>
<gene>
    <name evidence="1 3" type="ORF">P152DRAFT_510630</name>
</gene>
<reference evidence="1 3" key="1">
    <citation type="submission" date="2020-01" db="EMBL/GenBank/DDBJ databases">
        <authorList>
            <consortium name="DOE Joint Genome Institute"/>
            <person name="Haridas S."/>
            <person name="Albert R."/>
            <person name="Binder M."/>
            <person name="Bloem J."/>
            <person name="Labutti K."/>
            <person name="Salamov A."/>
            <person name="Andreopoulos B."/>
            <person name="Baker S.E."/>
            <person name="Barry K."/>
            <person name="Bills G."/>
            <person name="Bluhm B.H."/>
            <person name="Cannon C."/>
            <person name="Castanera R."/>
            <person name="Culley D.E."/>
            <person name="Daum C."/>
            <person name="Ezra D."/>
            <person name="Gonzalez J.B."/>
            <person name="Henrissat B."/>
            <person name="Kuo A."/>
            <person name="Liang C."/>
            <person name="Lipzen A."/>
            <person name="Lutzoni F."/>
            <person name="Magnuson J."/>
            <person name="Mondo S."/>
            <person name="Nolan M."/>
            <person name="Ohm R."/>
            <person name="Pangilinan J."/>
            <person name="Park H.-J."/>
            <person name="Ramirez L."/>
            <person name="Alfaro M."/>
            <person name="Sun H."/>
            <person name="Tritt A."/>
            <person name="Yoshinaga Y."/>
            <person name="Zwiers L.-H."/>
            <person name="Turgeon B.G."/>
            <person name="Goodwin S.B."/>
            <person name="Spatafora J.W."/>
            <person name="Crous P.W."/>
            <person name="Grigoriev I.V."/>
        </authorList>
    </citation>
    <scope>NUCLEOTIDE SEQUENCE</scope>
    <source>
        <strain evidence="1 3">CBS 781.70</strain>
    </source>
</reference>
<dbReference type="RefSeq" id="XP_033539021.1">
    <property type="nucleotide sequence ID" value="XM_033682675.1"/>
</dbReference>
<accession>A0A6G1GHP5</accession>
<evidence type="ECO:0000313" key="2">
    <source>
        <dbReference type="Proteomes" id="UP000504638"/>
    </source>
</evidence>
<reference evidence="3" key="3">
    <citation type="submission" date="2025-04" db="UniProtKB">
        <authorList>
            <consortium name="RefSeq"/>
        </authorList>
    </citation>
    <scope>IDENTIFICATION</scope>
    <source>
        <strain evidence="3">CBS 781.70</strain>
    </source>
</reference>
<dbReference type="Proteomes" id="UP000504638">
    <property type="component" value="Unplaced"/>
</dbReference>
<name>A0A6G1GHP5_9PEZI</name>
<keyword evidence="2" id="KW-1185">Reference proteome</keyword>
<dbReference type="AlphaFoldDB" id="A0A6G1GHP5"/>